<dbReference type="GeneID" id="26638014"/>
<reference evidence="1 2" key="1">
    <citation type="journal article" date="2015" name="Plant Pathol. J.">
        <title>Isolation and Genomic Characterization of the T4-Like Bacteriophage PM2 Infecting Pectobacterium carotovorum subsp. carotovorum.</title>
        <authorList>
            <person name="Lim J.A."/>
            <person name="Lee D.H."/>
            <person name="Heu S."/>
        </authorList>
    </citation>
    <scope>NUCLEOTIDE SEQUENCE [LARGE SCALE GENOMIC DNA]</scope>
</reference>
<dbReference type="KEGG" id="vg:26638014"/>
<dbReference type="RefSeq" id="YP_009211542.1">
    <property type="nucleotide sequence ID" value="NC_028940.1"/>
</dbReference>
<organism evidence="1 2">
    <name type="scientific">Pectobacterium bacteriophage PM2</name>
    <dbReference type="NCBI Taxonomy" id="1429794"/>
    <lineage>
        <taxon>Viruses</taxon>
        <taxon>Duplodnaviria</taxon>
        <taxon>Heunggongvirae</taxon>
        <taxon>Uroviricota</taxon>
        <taxon>Caudoviricetes</taxon>
        <taxon>Pantevenvirales</taxon>
        <taxon>Straboviridae</taxon>
        <taxon>Tevenvirinae</taxon>
        <taxon>Mosugukvirus</taxon>
        <taxon>Mosugukvirus pm2</taxon>
    </lineage>
</organism>
<sequence length="59" mass="6688">MLSEEEIKNIIYLANEYASESAELALEEMNGHSASALEFKIKERADAKKLLIQYLEGLK</sequence>
<dbReference type="EMBL" id="KF835987">
    <property type="protein sequence ID" value="AHY25083.1"/>
    <property type="molecule type" value="Genomic_DNA"/>
</dbReference>
<dbReference type="Proteomes" id="UP000030739">
    <property type="component" value="Segment"/>
</dbReference>
<name>A0A0A0Q0N5_9CAUD</name>
<evidence type="ECO:0000313" key="1">
    <source>
        <dbReference type="EMBL" id="AHY25083.1"/>
    </source>
</evidence>
<keyword evidence="2" id="KW-1185">Reference proteome</keyword>
<dbReference type="InterPro" id="IPR055861">
    <property type="entry name" value="DUF7438"/>
</dbReference>
<dbReference type="Pfam" id="PF24219">
    <property type="entry name" value="DUF7438"/>
    <property type="match status" value="1"/>
</dbReference>
<evidence type="ECO:0000313" key="2">
    <source>
        <dbReference type="Proteomes" id="UP000030739"/>
    </source>
</evidence>
<proteinExistence type="predicted"/>
<accession>A0A0A0Q0N5</accession>
<protein>
    <submittedName>
        <fullName evidence="1">Uncharacterized protein</fullName>
    </submittedName>
</protein>
<gene>
    <name evidence="1" type="ORF">PM2_121</name>
</gene>